<protein>
    <recommendedName>
        <fullName evidence="4">Cysteine dioxygenase</fullName>
    </recommendedName>
</protein>
<dbReference type="SUPFAM" id="SSF51182">
    <property type="entry name" value="RmlC-like cupins"/>
    <property type="match status" value="1"/>
</dbReference>
<dbReference type="InterPro" id="IPR011051">
    <property type="entry name" value="RmlC_Cupin_sf"/>
</dbReference>
<dbReference type="HOGENOM" id="CLU_097073_0_0_4"/>
<evidence type="ECO:0000313" key="2">
    <source>
        <dbReference type="EMBL" id="CCJ54803.1"/>
    </source>
</evidence>
<dbReference type="RefSeq" id="WP_003807865.1">
    <property type="nucleotide sequence ID" value="NC_019382.1"/>
</dbReference>
<organism evidence="2 3">
    <name type="scientific">Bordetella bronchiseptica 253</name>
    <dbReference type="NCBI Taxonomy" id="568707"/>
    <lineage>
        <taxon>Bacteria</taxon>
        <taxon>Pseudomonadati</taxon>
        <taxon>Pseudomonadota</taxon>
        <taxon>Betaproteobacteria</taxon>
        <taxon>Burkholderiales</taxon>
        <taxon>Alcaligenaceae</taxon>
        <taxon>Bordetella</taxon>
    </lineage>
</organism>
<sequence length="199" mass="22520">MREPTPELVARRRELVEATMTRVRAIEKQHGPTREALEAIKNELLALARERDVFLTTEFKPAKRGTFKDFVAYRLNEEDGTGRAMYLSLALPGKSSPPHNHKNWAVLVGLVGAEENRLYEVDESGSFRQRDAIMVGQGVGVALMGDDIHSIHVQGVGDEPVWQLRFYERPLEDQVDREQFDPGTGKREMFPPNPNVKPS</sequence>
<evidence type="ECO:0000313" key="3">
    <source>
        <dbReference type="Proteomes" id="UP000007564"/>
    </source>
</evidence>
<accession>A0A0C6P8X5</accession>
<dbReference type="Proteomes" id="UP000007564">
    <property type="component" value="Chromosome"/>
</dbReference>
<gene>
    <name evidence="2" type="ORF">BN112_2886</name>
</gene>
<evidence type="ECO:0000256" key="1">
    <source>
        <dbReference type="SAM" id="MobiDB-lite"/>
    </source>
</evidence>
<dbReference type="AlphaFoldDB" id="A0A0C6P8X5"/>
<dbReference type="KEGG" id="bbh:BN112_2886"/>
<dbReference type="InterPro" id="IPR014710">
    <property type="entry name" value="RmlC-like_jellyroll"/>
</dbReference>
<feature type="compositionally biased region" description="Basic and acidic residues" evidence="1">
    <location>
        <begin position="173"/>
        <end position="189"/>
    </location>
</feature>
<dbReference type="Gene3D" id="2.60.120.10">
    <property type="entry name" value="Jelly Rolls"/>
    <property type="match status" value="1"/>
</dbReference>
<dbReference type="OrthoDB" id="7059163at2"/>
<dbReference type="GeneID" id="69603338"/>
<feature type="region of interest" description="Disordered" evidence="1">
    <location>
        <begin position="173"/>
        <end position="199"/>
    </location>
</feature>
<dbReference type="EMBL" id="HE965806">
    <property type="protein sequence ID" value="CCJ54803.1"/>
    <property type="molecule type" value="Genomic_DNA"/>
</dbReference>
<proteinExistence type="predicted"/>
<reference evidence="2 3" key="1">
    <citation type="journal article" date="2012" name="BMC Genomics">
        <title>Comparative genomics of the classical Bordetella subspecies: the evolution and exchange of virulence-associated diversity amongst closely related pathogens.</title>
        <authorList>
            <person name="Park J."/>
            <person name="Zhang Y."/>
            <person name="Buboltz A.M."/>
            <person name="Zhang X."/>
            <person name="Schuster S.C."/>
            <person name="Ahuja U."/>
            <person name="Liu M."/>
            <person name="Miller J.F."/>
            <person name="Sebaihia M."/>
            <person name="Bentley S.D."/>
            <person name="Parkhill J."/>
            <person name="Harvill E.T."/>
        </authorList>
    </citation>
    <scope>NUCLEOTIDE SEQUENCE [LARGE SCALE GENOMIC DNA]</scope>
    <source>
        <strain evidence="2 3">253</strain>
    </source>
</reference>
<evidence type="ECO:0008006" key="4">
    <source>
        <dbReference type="Google" id="ProtNLM"/>
    </source>
</evidence>
<name>A0A0C6P8X5_BORBO</name>